<gene>
    <name evidence="2" type="ORF">N866_08530</name>
</gene>
<proteinExistence type="predicted"/>
<feature type="transmembrane region" description="Helical" evidence="1">
    <location>
        <begin position="24"/>
        <end position="46"/>
    </location>
</feature>
<keyword evidence="1" id="KW-1133">Transmembrane helix</keyword>
<protein>
    <recommendedName>
        <fullName evidence="4">SHOCT domain-containing protein</fullName>
    </recommendedName>
</protein>
<reference evidence="2 3" key="1">
    <citation type="submission" date="2014-01" db="EMBL/GenBank/DDBJ databases">
        <title>Actinotalea ferrariae CF5-4.</title>
        <authorList>
            <person name="Chen F."/>
            <person name="Li Y."/>
            <person name="Wang G."/>
        </authorList>
    </citation>
    <scope>NUCLEOTIDE SEQUENCE [LARGE SCALE GENOMIC DNA]</scope>
    <source>
        <strain evidence="2 3">CF5-4</strain>
    </source>
</reference>
<evidence type="ECO:0000313" key="2">
    <source>
        <dbReference type="EMBL" id="EYR62442.1"/>
    </source>
</evidence>
<organism evidence="2 3">
    <name type="scientific">Actinotalea ferrariae CF5-4</name>
    <dbReference type="NCBI Taxonomy" id="948458"/>
    <lineage>
        <taxon>Bacteria</taxon>
        <taxon>Bacillati</taxon>
        <taxon>Actinomycetota</taxon>
        <taxon>Actinomycetes</taxon>
        <taxon>Micrococcales</taxon>
        <taxon>Cellulomonadaceae</taxon>
        <taxon>Actinotalea</taxon>
    </lineage>
</organism>
<keyword evidence="1" id="KW-0472">Membrane</keyword>
<dbReference type="EMBL" id="AXCW01000240">
    <property type="protein sequence ID" value="EYR62442.1"/>
    <property type="molecule type" value="Genomic_DNA"/>
</dbReference>
<comment type="caution">
    <text evidence="2">The sequence shown here is derived from an EMBL/GenBank/DDBJ whole genome shotgun (WGS) entry which is preliminary data.</text>
</comment>
<sequence length="181" mass="19097">MGLGAIFLFMSLFASELNDGSVPTIGLFSTFFLIGIACTGAGVYLLRGRGPTTEAVQARIAKEQKAANARRRSGNMWGVAANLGRVGQPSLSSPANDGGTATAQINALANPETARALQKLHDLLYTRVITDDEYRAAKERLLGTRPASDALAHIAMLADLHRTGVLSDLEFAAAKARTLGL</sequence>
<evidence type="ECO:0000256" key="1">
    <source>
        <dbReference type="SAM" id="Phobius"/>
    </source>
</evidence>
<dbReference type="Proteomes" id="UP000019753">
    <property type="component" value="Unassembled WGS sequence"/>
</dbReference>
<evidence type="ECO:0008006" key="4">
    <source>
        <dbReference type="Google" id="ProtNLM"/>
    </source>
</evidence>
<evidence type="ECO:0000313" key="3">
    <source>
        <dbReference type="Proteomes" id="UP000019753"/>
    </source>
</evidence>
<keyword evidence="3" id="KW-1185">Reference proteome</keyword>
<keyword evidence="1" id="KW-0812">Transmembrane</keyword>
<dbReference type="AlphaFoldDB" id="A0A021VTQ1"/>
<accession>A0A021VTQ1</accession>
<name>A0A021VTQ1_9CELL</name>